<sequence>MEEILLYFSLKYAGDFDSILKALECKEKIDEKLKKELFKDITANYTTLISPDYPTALKDIACPPFVLFYYGNLALVKNKCISVIGKRHPSTYGVECTAALAAQLVEAGYTIISGMAMGIDTIAHQSTITANGQTIAVLGSGIDYCYPHRNQQLYQVLKDHHLVISEYPGKFIPQKINFPRRNRIISGLSESILVTEANQQSGTMITVGHGLEQGKDIYCVPSRINDALGCNYLIQQGAKLVINVSDILNG</sequence>
<dbReference type="RefSeq" id="WP_117581167.1">
    <property type="nucleotide sequence ID" value="NZ_QUSL01000009.1"/>
</dbReference>
<dbReference type="PANTHER" id="PTHR43022">
    <property type="entry name" value="PROTEIN SMF"/>
    <property type="match status" value="1"/>
</dbReference>
<evidence type="ECO:0000313" key="4">
    <source>
        <dbReference type="Proteomes" id="UP000261032"/>
    </source>
</evidence>
<comment type="caution">
    <text evidence="3">The sequence shown here is derived from an EMBL/GenBank/DDBJ whole genome shotgun (WGS) entry which is preliminary data.</text>
</comment>
<dbReference type="Proteomes" id="UP000261032">
    <property type="component" value="Unassembled WGS sequence"/>
</dbReference>
<dbReference type="SUPFAM" id="SSF102405">
    <property type="entry name" value="MCP/YpsA-like"/>
    <property type="match status" value="1"/>
</dbReference>
<dbReference type="Gene3D" id="3.40.50.450">
    <property type="match status" value="1"/>
</dbReference>
<evidence type="ECO:0000313" key="3">
    <source>
        <dbReference type="EMBL" id="RGD85987.1"/>
    </source>
</evidence>
<name>A0A3E3EF40_9FIRM</name>
<proteinExistence type="inferred from homology"/>
<gene>
    <name evidence="3" type="primary">dprA</name>
    <name evidence="3" type="ORF">DXB93_07430</name>
</gene>
<evidence type="ECO:0000256" key="1">
    <source>
        <dbReference type="ARBA" id="ARBA00006525"/>
    </source>
</evidence>
<dbReference type="PANTHER" id="PTHR43022:SF1">
    <property type="entry name" value="PROTEIN SMF"/>
    <property type="match status" value="1"/>
</dbReference>
<accession>A0A3E3EF40</accession>
<comment type="similarity">
    <text evidence="1">Belongs to the DprA/Smf family.</text>
</comment>
<protein>
    <submittedName>
        <fullName evidence="3">DNA-protecting protein DprA</fullName>
    </submittedName>
</protein>
<reference evidence="3 4" key="1">
    <citation type="submission" date="2018-08" db="EMBL/GenBank/DDBJ databases">
        <title>A genome reference for cultivated species of the human gut microbiota.</title>
        <authorList>
            <person name="Zou Y."/>
            <person name="Xue W."/>
            <person name="Luo G."/>
        </authorList>
    </citation>
    <scope>NUCLEOTIDE SEQUENCE [LARGE SCALE GENOMIC DNA]</scope>
    <source>
        <strain evidence="3 4">OM06-4</strain>
    </source>
</reference>
<organism evidence="3 4">
    <name type="scientific">Thomasclavelia ramosa</name>
    <dbReference type="NCBI Taxonomy" id="1547"/>
    <lineage>
        <taxon>Bacteria</taxon>
        <taxon>Bacillati</taxon>
        <taxon>Bacillota</taxon>
        <taxon>Erysipelotrichia</taxon>
        <taxon>Erysipelotrichales</taxon>
        <taxon>Coprobacillaceae</taxon>
        <taxon>Thomasclavelia</taxon>
    </lineage>
</organism>
<dbReference type="InterPro" id="IPR057666">
    <property type="entry name" value="DrpA_SLOG"/>
</dbReference>
<feature type="domain" description="Smf/DprA SLOG" evidence="2">
    <location>
        <begin position="45"/>
        <end position="249"/>
    </location>
</feature>
<dbReference type="InterPro" id="IPR003488">
    <property type="entry name" value="DprA"/>
</dbReference>
<dbReference type="GO" id="GO:0009294">
    <property type="term" value="P:DNA-mediated transformation"/>
    <property type="evidence" value="ECO:0007669"/>
    <property type="project" value="InterPro"/>
</dbReference>
<dbReference type="EMBL" id="QUSL01000009">
    <property type="protein sequence ID" value="RGD85987.1"/>
    <property type="molecule type" value="Genomic_DNA"/>
</dbReference>
<dbReference type="Pfam" id="PF02481">
    <property type="entry name" value="DNA_processg_A"/>
    <property type="match status" value="1"/>
</dbReference>
<dbReference type="AlphaFoldDB" id="A0A3E3EF40"/>
<evidence type="ECO:0000259" key="2">
    <source>
        <dbReference type="Pfam" id="PF02481"/>
    </source>
</evidence>
<dbReference type="NCBIfam" id="TIGR00732">
    <property type="entry name" value="dprA"/>
    <property type="match status" value="1"/>
</dbReference>